<feature type="compositionally biased region" description="Basic and acidic residues" evidence="1">
    <location>
        <begin position="293"/>
        <end position="336"/>
    </location>
</feature>
<keyword evidence="5" id="KW-1185">Reference proteome</keyword>
<proteinExistence type="predicted"/>
<feature type="compositionally biased region" description="Polar residues" evidence="1">
    <location>
        <begin position="176"/>
        <end position="190"/>
    </location>
</feature>
<evidence type="ECO:0000256" key="2">
    <source>
        <dbReference type="SAM" id="Phobius"/>
    </source>
</evidence>
<comment type="caution">
    <text evidence="3">The sequence shown here is derived from an EMBL/GenBank/DDBJ whole genome shotgun (WGS) entry which is preliminary data.</text>
</comment>
<reference evidence="3" key="1">
    <citation type="journal article" date="2014" name="Int. J. Syst. Evol. Microbiol.">
        <title>Complete genome sequence of Corynebacterium casei LMG S-19264T (=DSM 44701T), isolated from a smear-ripened cheese.</title>
        <authorList>
            <consortium name="US DOE Joint Genome Institute (JGI-PGF)"/>
            <person name="Walter F."/>
            <person name="Albersmeier A."/>
            <person name="Kalinowski J."/>
            <person name="Ruckert C."/>
        </authorList>
    </citation>
    <scope>NUCLEOTIDE SEQUENCE [LARGE SCALE GENOMIC DNA]</scope>
    <source>
        <strain evidence="3">CGMCC 4.163</strain>
    </source>
</reference>
<feature type="compositionally biased region" description="Polar residues" evidence="1">
    <location>
        <begin position="66"/>
        <end position="100"/>
    </location>
</feature>
<feature type="compositionally biased region" description="Basic residues" evidence="1">
    <location>
        <begin position="164"/>
        <end position="175"/>
    </location>
</feature>
<reference evidence="3" key="3">
    <citation type="submission" date="2024-09" db="EMBL/GenBank/DDBJ databases">
        <authorList>
            <person name="Sun Q."/>
        </authorList>
    </citation>
    <scope>NUCLEOTIDE SEQUENCE</scope>
    <source>
        <strain evidence="3">CGMCC 4.163</strain>
    </source>
</reference>
<feature type="transmembrane region" description="Helical" evidence="2">
    <location>
        <begin position="31"/>
        <end position="50"/>
    </location>
</feature>
<evidence type="ECO:0008006" key="6">
    <source>
        <dbReference type="Google" id="ProtNLM"/>
    </source>
</evidence>
<evidence type="ECO:0000313" key="5">
    <source>
        <dbReference type="Proteomes" id="UP001596434"/>
    </source>
</evidence>
<gene>
    <name evidence="3" type="ORF">ACFQKE_17435</name>
    <name evidence="4" type="ORF">ACFQKE_18280</name>
</gene>
<keyword evidence="2" id="KW-0812">Transmembrane</keyword>
<organism evidence="3 5">
    <name type="scientific">Haloplanus litoreus</name>
    <dbReference type="NCBI Taxonomy" id="767515"/>
    <lineage>
        <taxon>Archaea</taxon>
        <taxon>Methanobacteriati</taxon>
        <taxon>Methanobacteriota</taxon>
        <taxon>Stenosarchaea group</taxon>
        <taxon>Halobacteria</taxon>
        <taxon>Halobacteriales</taxon>
        <taxon>Haloferacaceae</taxon>
        <taxon>Haloplanus</taxon>
    </lineage>
</organism>
<feature type="region of interest" description="Disordered" evidence="1">
    <location>
        <begin position="267"/>
        <end position="399"/>
    </location>
</feature>
<evidence type="ECO:0000313" key="3">
    <source>
        <dbReference type="EMBL" id="MFC7257044.1"/>
    </source>
</evidence>
<keyword evidence="2" id="KW-0472">Membrane</keyword>
<accession>A0ABD6A2P1</accession>
<evidence type="ECO:0000313" key="4">
    <source>
        <dbReference type="EMBL" id="MFC7257210.1"/>
    </source>
</evidence>
<keyword evidence="2" id="KW-1133">Transmembrane helix</keyword>
<dbReference type="EMBL" id="JBHTAT010000004">
    <property type="protein sequence ID" value="MFC7257044.1"/>
    <property type="molecule type" value="Genomic_DNA"/>
</dbReference>
<name>A0ABD6A2P1_9EURY</name>
<protein>
    <recommendedName>
        <fullName evidence="6">Transmembrane protein</fullName>
    </recommendedName>
</protein>
<dbReference type="EMBL" id="JBHTAT010000004">
    <property type="protein sequence ID" value="MFC7257210.1"/>
    <property type="molecule type" value="Genomic_DNA"/>
</dbReference>
<dbReference type="Proteomes" id="UP001596434">
    <property type="component" value="Unassembled WGS sequence"/>
</dbReference>
<dbReference type="RefSeq" id="WP_340696260.1">
    <property type="nucleotide sequence ID" value="NZ_JBHTAT010000004.1"/>
</dbReference>
<feature type="region of interest" description="Disordered" evidence="1">
    <location>
        <begin position="504"/>
        <end position="525"/>
    </location>
</feature>
<feature type="transmembrane region" description="Helical" evidence="2">
    <location>
        <begin position="7"/>
        <end position="25"/>
    </location>
</feature>
<reference evidence="5" key="2">
    <citation type="journal article" date="2019" name="Int. J. Syst. Evol. Microbiol.">
        <title>The Global Catalogue of Microorganisms (GCM) 10K type strain sequencing project: providing services to taxonomists for standard genome sequencing and annotation.</title>
        <authorList>
            <consortium name="The Broad Institute Genomics Platform"/>
            <consortium name="The Broad Institute Genome Sequencing Center for Infectious Disease"/>
            <person name="Wu L."/>
            <person name="Ma J."/>
        </authorList>
    </citation>
    <scope>NUCLEOTIDE SEQUENCE [LARGE SCALE GENOMIC DNA]</scope>
    <source>
        <strain evidence="5">GX21</strain>
    </source>
</reference>
<sequence length="525" mass="56808">MTVVGRLGALFLVLGGAALLLVDGLRSPPGLWYAAASIAAGTTMALYPIISSPSPRRPQLAPEPASPNTSEESTTGPPTRQTDSQSADTEQTAESTGSTKQDPEPASDNDLYPPQPLTSEEPEPPTSEQPELLATTVKKQQSHPADTGTTHRTTSNTGSSQTRKTARTFTHRQRHVTSTASPRRNPSAETDNPYFKPVDSSREIKFVQVDTKFSYLDIDWGPELIGLDPIPDLVEVDVGPSAASHELVHSPVEIKISSFLKALLTPTPHSSGTAASNDSTRPSTAPDNHARRRTDDTATRRRSAPRDTWETRHLEQDRRVDCRREPLTAADRRQHPAETWPRSSGPEPENHRPTTADTTGYGSREEISTFDGGRSSTGRSLGPEPIIDEEPIGPQDEGVADESAFDVGIDYSPPRWEPPQLDSDPFGLTDVTSEFSELEESAVEPVEQPEFGLGMSGWGPGVLIEEPVMDPEIGAEMLGLDGFAESPEGAVDLPGLNVKNGSNPLFPEAESVFPEEDAEDDWLTF</sequence>
<dbReference type="AlphaFoldDB" id="A0ABD6A2P1"/>
<feature type="compositionally biased region" description="Polar residues" evidence="1">
    <location>
        <begin position="267"/>
        <end position="286"/>
    </location>
</feature>
<feature type="compositionally biased region" description="Low complexity" evidence="1">
    <location>
        <begin position="147"/>
        <end position="160"/>
    </location>
</feature>
<dbReference type="GeneID" id="96955503"/>
<feature type="compositionally biased region" description="Acidic residues" evidence="1">
    <location>
        <begin position="513"/>
        <end position="525"/>
    </location>
</feature>
<feature type="region of interest" description="Disordered" evidence="1">
    <location>
        <begin position="50"/>
        <end position="197"/>
    </location>
</feature>
<evidence type="ECO:0000256" key="1">
    <source>
        <dbReference type="SAM" id="MobiDB-lite"/>
    </source>
</evidence>